<protein>
    <submittedName>
        <fullName evidence="3">Uncharacterized protein LOC100904447</fullName>
    </submittedName>
</protein>
<dbReference type="GO" id="GO:0071897">
    <property type="term" value="P:DNA biosynthetic process"/>
    <property type="evidence" value="ECO:0007669"/>
    <property type="project" value="UniProtKB-ARBA"/>
</dbReference>
<dbReference type="Pfam" id="PF18701">
    <property type="entry name" value="DUF5641"/>
    <property type="match status" value="1"/>
</dbReference>
<dbReference type="GeneID" id="100904447"/>
<dbReference type="PANTHER" id="PTHR47331:SF4">
    <property type="entry name" value="PEPTIDASE S1 DOMAIN-CONTAINING PROTEIN"/>
    <property type="match status" value="1"/>
</dbReference>
<dbReference type="KEGG" id="goe:100904447"/>
<dbReference type="SUPFAM" id="SSF53098">
    <property type="entry name" value="Ribonuclease H-like"/>
    <property type="match status" value="1"/>
</dbReference>
<keyword evidence="2" id="KW-1185">Reference proteome</keyword>
<reference evidence="3" key="1">
    <citation type="submission" date="2025-08" db="UniProtKB">
        <authorList>
            <consortium name="RefSeq"/>
        </authorList>
    </citation>
    <scope>IDENTIFICATION</scope>
</reference>
<dbReference type="Pfam" id="PF05380">
    <property type="entry name" value="Peptidase_A17"/>
    <property type="match status" value="1"/>
</dbReference>
<dbReference type="Proteomes" id="UP000694867">
    <property type="component" value="Unplaced"/>
</dbReference>
<dbReference type="GO" id="GO:0003676">
    <property type="term" value="F:nucleic acid binding"/>
    <property type="evidence" value="ECO:0007669"/>
    <property type="project" value="InterPro"/>
</dbReference>
<name>A0AAJ6QN86_9ACAR</name>
<dbReference type="AlphaFoldDB" id="A0AAJ6QN86"/>
<feature type="domain" description="Integrase catalytic" evidence="1">
    <location>
        <begin position="575"/>
        <end position="762"/>
    </location>
</feature>
<proteinExistence type="predicted"/>
<dbReference type="GO" id="GO:0042575">
    <property type="term" value="C:DNA polymerase complex"/>
    <property type="evidence" value="ECO:0007669"/>
    <property type="project" value="UniProtKB-ARBA"/>
</dbReference>
<accession>A0AAJ6QN86</accession>
<dbReference type="SUPFAM" id="SSF56672">
    <property type="entry name" value="DNA/RNA polymerases"/>
    <property type="match status" value="1"/>
</dbReference>
<dbReference type="InterPro" id="IPR012337">
    <property type="entry name" value="RNaseH-like_sf"/>
</dbReference>
<dbReference type="Gene3D" id="3.30.420.10">
    <property type="entry name" value="Ribonuclease H-like superfamily/Ribonuclease H"/>
    <property type="match status" value="1"/>
</dbReference>
<evidence type="ECO:0000313" key="2">
    <source>
        <dbReference type="Proteomes" id="UP000694867"/>
    </source>
</evidence>
<dbReference type="InterPro" id="IPR001584">
    <property type="entry name" value="Integrase_cat-core"/>
</dbReference>
<evidence type="ECO:0000259" key="1">
    <source>
        <dbReference type="PROSITE" id="PS50994"/>
    </source>
</evidence>
<dbReference type="InterPro" id="IPR036397">
    <property type="entry name" value="RNaseH_sf"/>
</dbReference>
<organism evidence="2 3">
    <name type="scientific">Galendromus occidentalis</name>
    <name type="common">western predatory mite</name>
    <dbReference type="NCBI Taxonomy" id="34638"/>
    <lineage>
        <taxon>Eukaryota</taxon>
        <taxon>Metazoa</taxon>
        <taxon>Ecdysozoa</taxon>
        <taxon>Arthropoda</taxon>
        <taxon>Chelicerata</taxon>
        <taxon>Arachnida</taxon>
        <taxon>Acari</taxon>
        <taxon>Parasitiformes</taxon>
        <taxon>Mesostigmata</taxon>
        <taxon>Gamasina</taxon>
        <taxon>Phytoseioidea</taxon>
        <taxon>Phytoseiidae</taxon>
        <taxon>Typhlodrominae</taxon>
        <taxon>Galendromus</taxon>
    </lineage>
</organism>
<sequence>MHLEECQKHFPEDREFISEIMQHIYMDDAILGSNSLQEAKYRIQRAFLFFDREPIVNVSQPTAKFLGIPWNQQADVLSVPTEKALKTLKAGDPTKRRLLRGLASIFDPLGIIAPLVMNSKILLQTLWKAKLGWDSVLKDGQAEDYRSFISLIEEANNLTVPRHMFPQSARKKSYQLHVFCDASLKSFGCVVYIREVAPGERPKISFVAAKARVAPVKQSTIHRLELLAALIGARLSGNIIASINPPPISTHYYSDNSSVIGWIRSRPESFRPFVANRIRRIQALTNNARFNYVRSAENPADIISRGYDISRPETRKLWFSGPEWLQHDEERLGQKVATENAALSRRTDIAVSDPERKPKVSTCLSAVRDHTVSKHDVSFENTFSSWRKSVRFWSLMLRLKEKAHLARQRILNKEKATPTGRRFNEIDASEMISARSSLIQLIQKTHFTEEYENRCTNIKKTSVLYQYTPFSDSKGFIRCRTRLERSRDLTEDEKYPILLPADSNLSSLIVKDIHENRCFHSGGVSAILHALREDFLLIHARRISRKIISKCQLCKIFNSKAAQLPTPALPSFRIERSPPFRHTLADFCGPFRYKRDSGEVGKAYILIFTCAVSRAVYLELTTDLSTAEVLGALQKFVNRFPSVRFLLSDNGASFVRAAKELKLIYEHIKEGNIKRWLANSFIEWKFATPAAPWTQGAVERMVQSVKRPLRKVLGTNIPHFRDFEIIISGIESMINRRPITTVASGTDSREALSPANLIYGHSGDSIFPQHSIKPINPVDADKIVFSKRWLYQQKIMNAYWKRYQKEYLLQLRTAHNRLPLEARPLKIGDICLLEDSNHNRALWPLCKVVSFPELAQAGKSRTCTIRTARGQLLTRPIRNLYPIVSDTPETQ</sequence>
<evidence type="ECO:0000313" key="3">
    <source>
        <dbReference type="RefSeq" id="XP_003738402.1"/>
    </source>
</evidence>
<dbReference type="RefSeq" id="XP_003738402.1">
    <property type="nucleotide sequence ID" value="XM_003738354.1"/>
</dbReference>
<dbReference type="InterPro" id="IPR040676">
    <property type="entry name" value="DUF5641"/>
</dbReference>
<gene>
    <name evidence="3" type="primary">LOC100904447</name>
</gene>
<dbReference type="PANTHER" id="PTHR47331">
    <property type="entry name" value="PHD-TYPE DOMAIN-CONTAINING PROTEIN"/>
    <property type="match status" value="1"/>
</dbReference>
<dbReference type="GO" id="GO:0015074">
    <property type="term" value="P:DNA integration"/>
    <property type="evidence" value="ECO:0007669"/>
    <property type="project" value="InterPro"/>
</dbReference>
<dbReference type="InterPro" id="IPR008042">
    <property type="entry name" value="Retrotrans_Pao"/>
</dbReference>
<dbReference type="InterPro" id="IPR043502">
    <property type="entry name" value="DNA/RNA_pol_sf"/>
</dbReference>
<dbReference type="PROSITE" id="PS50994">
    <property type="entry name" value="INTEGRASE"/>
    <property type="match status" value="1"/>
</dbReference>